<dbReference type="OrthoDB" id="9813892at2"/>
<dbReference type="EMBL" id="VDLX02000002">
    <property type="protein sequence ID" value="KAB8196729.1"/>
    <property type="molecule type" value="Genomic_DNA"/>
</dbReference>
<evidence type="ECO:0000313" key="1">
    <source>
        <dbReference type="EMBL" id="KAB8196729.1"/>
    </source>
</evidence>
<organism evidence="1 2">
    <name type="scientific">Nonomuraea phyllanthi</name>
    <dbReference type="NCBI Taxonomy" id="2219224"/>
    <lineage>
        <taxon>Bacteria</taxon>
        <taxon>Bacillati</taxon>
        <taxon>Actinomycetota</taxon>
        <taxon>Actinomycetes</taxon>
        <taxon>Streptosporangiales</taxon>
        <taxon>Streptosporangiaceae</taxon>
        <taxon>Nonomuraea</taxon>
    </lineage>
</organism>
<sequence length="374" mass="39463">MKKTFTIGLATALTTLSVALPAAAEDDPVAESLGGWRAPVCQTVTGDGSVTYTRNDGRTIAPTSEALQPVVYTTGLVALDQANEMLAMSNNRLLSSTDSGCTWTLVGKVSGWYIELAAAGGDRAYAWDRDGNLSLVTPREITPLTSPSNEVRGIGVDRGQGGHLRVAGDGGQLYDSGDGGRTWQPVGTPAFPPSETLTIYTAVFDPHDLDHVVMGASDTGVRVTFDGGRTWTTAGGLSKTGDKVNVFSAAISPSAPNVVWAMGLDLSESGSGVPSDGRHIYRSGDGGRTFTPVVDQGNGVTLQNGPLLAPHPTDPGVLYFDFGTGWSSLGTDIYRYDSRRDRVTINHNSYDRVTSISFNPANPRVMYLGVAEEV</sequence>
<dbReference type="RefSeq" id="WP_139629790.1">
    <property type="nucleotide sequence ID" value="NZ_VDLX02000002.1"/>
</dbReference>
<accession>A0A5C4WV35</accession>
<name>A0A5C4WV35_9ACTN</name>
<dbReference type="SUPFAM" id="SSF110296">
    <property type="entry name" value="Oligoxyloglucan reducing end-specific cellobiohydrolase"/>
    <property type="match status" value="1"/>
</dbReference>
<comment type="caution">
    <text evidence="1">The sequence shown here is derived from an EMBL/GenBank/DDBJ whole genome shotgun (WGS) entry which is preliminary data.</text>
</comment>
<reference evidence="1 2" key="1">
    <citation type="submission" date="2019-10" db="EMBL/GenBank/DDBJ databases">
        <title>Nonomuraea sp. nov., isolated from Phyllanthus amarus.</title>
        <authorList>
            <person name="Klykleung N."/>
            <person name="Tanasupawat S."/>
        </authorList>
    </citation>
    <scope>NUCLEOTIDE SEQUENCE [LARGE SCALE GENOMIC DNA]</scope>
    <source>
        <strain evidence="1 2">PA1-10</strain>
    </source>
</reference>
<dbReference type="CDD" id="cd15482">
    <property type="entry name" value="Sialidase_non-viral"/>
    <property type="match status" value="1"/>
</dbReference>
<dbReference type="Gene3D" id="2.130.10.10">
    <property type="entry name" value="YVTN repeat-like/Quinoprotein amine dehydrogenase"/>
    <property type="match status" value="2"/>
</dbReference>
<dbReference type="Proteomes" id="UP000312512">
    <property type="component" value="Unassembled WGS sequence"/>
</dbReference>
<evidence type="ECO:0000313" key="2">
    <source>
        <dbReference type="Proteomes" id="UP000312512"/>
    </source>
</evidence>
<dbReference type="AlphaFoldDB" id="A0A5C4WV35"/>
<dbReference type="InterPro" id="IPR015943">
    <property type="entry name" value="WD40/YVTN_repeat-like_dom_sf"/>
</dbReference>
<proteinExistence type="predicted"/>
<gene>
    <name evidence="1" type="ORF">FH608_008485</name>
</gene>
<protein>
    <submittedName>
        <fullName evidence="1">Dispase autolysis-inducing protein</fullName>
    </submittedName>
</protein>
<keyword evidence="2" id="KW-1185">Reference proteome</keyword>